<dbReference type="PANTHER" id="PTHR22538:SF1">
    <property type="entry name" value="VWFD DOMAIN-CONTAINING PROTEIN"/>
    <property type="match status" value="1"/>
</dbReference>
<accession>A0AAD9FZG6</accession>
<keyword evidence="2" id="KW-1185">Reference proteome</keyword>
<comment type="caution">
    <text evidence="1">The sequence shown here is derived from an EMBL/GenBank/DDBJ whole genome shotgun (WGS) entry which is preliminary data.</text>
</comment>
<dbReference type="PANTHER" id="PTHR22538">
    <property type="entry name" value="CILIA- AND FLAGELLA-ASSOCIATED PROTEIN 74"/>
    <property type="match status" value="1"/>
</dbReference>
<reference evidence="1" key="1">
    <citation type="submission" date="2023-08" db="EMBL/GenBank/DDBJ databases">
        <title>Reference Genome Resource for the Citrus Pathogen Phytophthora citrophthora.</title>
        <authorList>
            <person name="Moller H."/>
            <person name="Coetzee B."/>
            <person name="Rose L.J."/>
            <person name="Van Niekerk J.M."/>
        </authorList>
    </citation>
    <scope>NUCLEOTIDE SEQUENCE</scope>
    <source>
        <strain evidence="1">STE-U-9442</strain>
    </source>
</reference>
<sequence>MPYSGRFENGTTTSWPSLSFHFTIKRQPMEVHGHSDFTVLANPVVSSQDSSSVMYDTFTTFSNNLYYTVVDGRGYASDGLQVECDDSDTVPSINSIVQALNEAVPVSSLSSSTGVTSCPSGETFKVTMNGIDLGVCFSGSSGFTMYGSDLEVDVKYLKSPERITKPAFDGKECEKVASLTAVSSIGRSLLTGKLLSPHESRKLRSMLFNLDFSFKDDTCECKSTPRPCFFLHGLGVKVEEPENLDVFPTKYWGNLTDHAPCCSSMHYAMLDTMNNSWTDDEQQQKVCDRALSVNEANQGSAIADTIIITHSMGNLMLAGAIASGKCSIASSSTWVGLSGPMRGSMASNYFQDSCKNDTNFVAEDLVSKTGYCPADEGIISLAYEGEKYSFPELDKAYIAAQKAYRSNVDALMCSNGFSGLKSKRQWWYWMLGTVVPHHSFKNDGMVEFDSCAGGFPTSDFGNSYENKFYVTKLNHADTAFRNGDAVLSKAKMPSPPRYEQQKTRKQGEMPASLWTVVALFALVVQSSTALQPPETRPASDDHWPSLRFHFSIKRSSMLVHGHSAFTVLANPRMSSGGDSSILYDTFSSFTEDSNVFNYTLVDGVSYVSSNSDAQYSDCDTLPSINAITNALNEASFVSTLQTSNGSIIECSGDQFKASVDGVSFALCYSTSTGLSFYGDDVDIRMEYVDSLEHIQPPVGNSAEKCGALDSSYNLALSATGKSLLTGQPIPSDSSRTLKAALDFSLRDSHSCSCQSTPRPCIFIHGQGIKVEMPDNQDTFPTKYWGNMTDHAPCCTSIKYAVLNTVNHSWTEDSQMQKVCDRALAVSRTSVQSRISDTIIITHSMGALMLGGAIASGKCSLAPSSTWISTGAPMRGSMGSDYLQGSCQGETNLIVEKLANVTGRCPVSPAIRSLAYEGGEYASAKLNRAYKAVRRVYRKYVKAAMCSSKYSGLVSNYQWQFWLLGKVVPHKSPHNDGMVEFYSCAGDFPESEFSSNYRDKFYVTKLNHFDVAFQSGDALLDKAKMPLKWFESLLAFVNGQSPQWPSLHLQFSIKRTASEVHGQSKFSVLANPLVSIDNSSVLYNTFTAFAEDEMLYNYTLVDGMAYVSRRFLNGSDNIPPVKCMDTDILPPVNAIAAALGDAKAVSNILASNGSIIQCASGNSFKISVNDIEFGVCFSGSSGFMLFGMDMDIKVEYVQGNMVIQAPKADTSECEKVASPTSVTAIGKSFLTGEQIVNEARELEPRFDFFLGESCSCKSEPRPCIFIHGLGVLDEEVENLDSYGYWGNMTGHTPCCSSTKYAVLNTVNNSWTDDIQQQKVCDHILEVSETSTGRTISDTIIVSHSMGGLMIAGAIANGRCKLDNSTTWVSSGSPMTGSMASDYFQESCKDNTNFLMERFAETTGFCPADEGIRSLAYQHGDYSTAKLDEAYEAAQKAYRDNVYALMCSRSYSGILSSYQYGFWIMGTLISHKSRKNDGMVEFHSCAGGFPASKFGKSYRDRFYASKLNHYDVAFKSGDAILDRSKMPVKWFECLL</sequence>
<dbReference type="Proteomes" id="UP001259832">
    <property type="component" value="Unassembled WGS sequence"/>
</dbReference>
<dbReference type="SUPFAM" id="SSF53474">
    <property type="entry name" value="alpha/beta-Hydrolases"/>
    <property type="match status" value="1"/>
</dbReference>
<gene>
    <name evidence="1" type="ORF">P3T76_015365</name>
</gene>
<evidence type="ECO:0000313" key="2">
    <source>
        <dbReference type="Proteomes" id="UP001259832"/>
    </source>
</evidence>
<evidence type="ECO:0000313" key="1">
    <source>
        <dbReference type="EMBL" id="KAK1929072.1"/>
    </source>
</evidence>
<dbReference type="Gene3D" id="3.40.50.1820">
    <property type="entry name" value="alpha/beta hydrolase"/>
    <property type="match status" value="3"/>
</dbReference>
<organism evidence="1 2">
    <name type="scientific">Phytophthora citrophthora</name>
    <dbReference type="NCBI Taxonomy" id="4793"/>
    <lineage>
        <taxon>Eukaryota</taxon>
        <taxon>Sar</taxon>
        <taxon>Stramenopiles</taxon>
        <taxon>Oomycota</taxon>
        <taxon>Peronosporomycetes</taxon>
        <taxon>Peronosporales</taxon>
        <taxon>Peronosporaceae</taxon>
        <taxon>Phytophthora</taxon>
    </lineage>
</organism>
<dbReference type="InterPro" id="IPR029058">
    <property type="entry name" value="AB_hydrolase_fold"/>
</dbReference>
<dbReference type="EMBL" id="JASMQC010000052">
    <property type="protein sequence ID" value="KAK1929072.1"/>
    <property type="molecule type" value="Genomic_DNA"/>
</dbReference>
<protein>
    <submittedName>
        <fullName evidence="1">Uncharacterized protein</fullName>
    </submittedName>
</protein>
<proteinExistence type="predicted"/>
<name>A0AAD9FZG6_9STRA</name>